<dbReference type="GO" id="GO:0006355">
    <property type="term" value="P:regulation of DNA-templated transcription"/>
    <property type="evidence" value="ECO:0007669"/>
    <property type="project" value="InterPro"/>
</dbReference>
<dbReference type="SUPFAM" id="SSF52540">
    <property type="entry name" value="P-loop containing nucleoside triphosphate hydrolases"/>
    <property type="match status" value="1"/>
</dbReference>
<dbReference type="Pfam" id="PF00158">
    <property type="entry name" value="Sigma54_activat"/>
    <property type="match status" value="1"/>
</dbReference>
<dbReference type="OrthoDB" id="9771372at2"/>
<dbReference type="InterPro" id="IPR025662">
    <property type="entry name" value="Sigma_54_int_dom_ATP-bd_1"/>
</dbReference>
<evidence type="ECO:0000259" key="5">
    <source>
        <dbReference type="PROSITE" id="PS50045"/>
    </source>
</evidence>
<keyword evidence="3" id="KW-0805">Transcription regulation</keyword>
<dbReference type="InterPro" id="IPR000014">
    <property type="entry name" value="PAS"/>
</dbReference>
<feature type="domain" description="PAS" evidence="6">
    <location>
        <begin position="1"/>
        <end position="56"/>
    </location>
</feature>
<evidence type="ECO:0000256" key="2">
    <source>
        <dbReference type="ARBA" id="ARBA00022840"/>
    </source>
</evidence>
<dbReference type="CDD" id="cd00130">
    <property type="entry name" value="PAS"/>
    <property type="match status" value="1"/>
</dbReference>
<dbReference type="PROSITE" id="PS00675">
    <property type="entry name" value="SIGMA54_INTERACT_1"/>
    <property type="match status" value="1"/>
</dbReference>
<dbReference type="NCBIfam" id="TIGR00229">
    <property type="entry name" value="sensory_box"/>
    <property type="match status" value="1"/>
</dbReference>
<dbReference type="Pfam" id="PF00989">
    <property type="entry name" value="PAS"/>
    <property type="match status" value="1"/>
</dbReference>
<dbReference type="EMBL" id="MSZX01000006">
    <property type="protein sequence ID" value="OPA77016.1"/>
    <property type="molecule type" value="Genomic_DNA"/>
</dbReference>
<dbReference type="GO" id="GO:0005524">
    <property type="term" value="F:ATP binding"/>
    <property type="evidence" value="ECO:0007669"/>
    <property type="project" value="UniProtKB-KW"/>
</dbReference>
<name>A0A1T2XBD1_9BACL</name>
<dbReference type="InterPro" id="IPR002197">
    <property type="entry name" value="HTH_Fis"/>
</dbReference>
<dbReference type="PANTHER" id="PTHR32071:SF57">
    <property type="entry name" value="C4-DICARBOXYLATE TRANSPORT TRANSCRIPTIONAL REGULATORY PROTEIN DCTD"/>
    <property type="match status" value="1"/>
</dbReference>
<dbReference type="InterPro" id="IPR058031">
    <property type="entry name" value="AAA_lid_NorR"/>
</dbReference>
<accession>A0A1T2XBD1</accession>
<dbReference type="InterPro" id="IPR027417">
    <property type="entry name" value="P-loop_NTPase"/>
</dbReference>
<dbReference type="InterPro" id="IPR013767">
    <property type="entry name" value="PAS_fold"/>
</dbReference>
<keyword evidence="8" id="KW-1185">Reference proteome</keyword>
<gene>
    <name evidence="7" type="ORF">BVG16_17700</name>
</gene>
<dbReference type="Pfam" id="PF02954">
    <property type="entry name" value="HTH_8"/>
    <property type="match status" value="1"/>
</dbReference>
<evidence type="ECO:0000313" key="7">
    <source>
        <dbReference type="EMBL" id="OPA77016.1"/>
    </source>
</evidence>
<keyword evidence="1" id="KW-0547">Nucleotide-binding</keyword>
<dbReference type="Proteomes" id="UP000190188">
    <property type="component" value="Unassembled WGS sequence"/>
</dbReference>
<protein>
    <submittedName>
        <fullName evidence="7">Sigma-54-dependent Fis family transcriptional regulator</fullName>
    </submittedName>
</protein>
<dbReference type="SMART" id="SM00091">
    <property type="entry name" value="PAS"/>
    <property type="match status" value="1"/>
</dbReference>
<evidence type="ECO:0000259" key="6">
    <source>
        <dbReference type="PROSITE" id="PS50112"/>
    </source>
</evidence>
<feature type="domain" description="Sigma-54 factor interaction" evidence="5">
    <location>
        <begin position="134"/>
        <end position="354"/>
    </location>
</feature>
<dbReference type="Gene3D" id="3.30.450.20">
    <property type="entry name" value="PAS domain"/>
    <property type="match status" value="1"/>
</dbReference>
<dbReference type="Pfam" id="PF25601">
    <property type="entry name" value="AAA_lid_14"/>
    <property type="match status" value="1"/>
</dbReference>
<dbReference type="AlphaFoldDB" id="A0A1T2XBD1"/>
<organism evidence="7 8">
    <name type="scientific">Paenibacillus selenitireducens</name>
    <dbReference type="NCBI Taxonomy" id="1324314"/>
    <lineage>
        <taxon>Bacteria</taxon>
        <taxon>Bacillati</taxon>
        <taxon>Bacillota</taxon>
        <taxon>Bacilli</taxon>
        <taxon>Bacillales</taxon>
        <taxon>Paenibacillaceae</taxon>
        <taxon>Paenibacillus</taxon>
    </lineage>
</organism>
<dbReference type="Gene3D" id="1.10.10.60">
    <property type="entry name" value="Homeodomain-like"/>
    <property type="match status" value="1"/>
</dbReference>
<keyword evidence="4" id="KW-0804">Transcription</keyword>
<dbReference type="Gene3D" id="3.40.50.300">
    <property type="entry name" value="P-loop containing nucleotide triphosphate hydrolases"/>
    <property type="match status" value="1"/>
</dbReference>
<proteinExistence type="predicted"/>
<dbReference type="CDD" id="cd00009">
    <property type="entry name" value="AAA"/>
    <property type="match status" value="1"/>
</dbReference>
<evidence type="ECO:0000313" key="8">
    <source>
        <dbReference type="Proteomes" id="UP000190188"/>
    </source>
</evidence>
<comment type="caution">
    <text evidence="7">The sequence shown here is derived from an EMBL/GenBank/DDBJ whole genome shotgun (WGS) entry which is preliminary data.</text>
</comment>
<evidence type="ECO:0000256" key="4">
    <source>
        <dbReference type="ARBA" id="ARBA00023163"/>
    </source>
</evidence>
<evidence type="ECO:0000256" key="3">
    <source>
        <dbReference type="ARBA" id="ARBA00023015"/>
    </source>
</evidence>
<dbReference type="InterPro" id="IPR009057">
    <property type="entry name" value="Homeodomain-like_sf"/>
</dbReference>
<dbReference type="Gene3D" id="1.10.8.60">
    <property type="match status" value="1"/>
</dbReference>
<dbReference type="SUPFAM" id="SSF46689">
    <property type="entry name" value="Homeodomain-like"/>
    <property type="match status" value="1"/>
</dbReference>
<dbReference type="PROSITE" id="PS50112">
    <property type="entry name" value="PAS"/>
    <property type="match status" value="1"/>
</dbReference>
<reference evidence="7 8" key="1">
    <citation type="submission" date="2017-01" db="EMBL/GenBank/DDBJ databases">
        <title>Genome analysis of Paenibacillus selenitrireducens ES3-24.</title>
        <authorList>
            <person name="Xu D."/>
            <person name="Yao R."/>
            <person name="Zheng S."/>
        </authorList>
    </citation>
    <scope>NUCLEOTIDE SEQUENCE [LARGE SCALE GENOMIC DNA]</scope>
    <source>
        <strain evidence="7 8">ES3-24</strain>
    </source>
</reference>
<dbReference type="InterPro" id="IPR035965">
    <property type="entry name" value="PAS-like_dom_sf"/>
</dbReference>
<keyword evidence="2" id="KW-0067">ATP-binding</keyword>
<dbReference type="InterPro" id="IPR002078">
    <property type="entry name" value="Sigma_54_int"/>
</dbReference>
<dbReference type="PROSITE" id="PS50045">
    <property type="entry name" value="SIGMA54_INTERACT_4"/>
    <property type="match status" value="1"/>
</dbReference>
<dbReference type="STRING" id="1324314.BVG16_17700"/>
<sequence length="433" mass="48540">MRIYLEALLEAINDAVTIVDQEGTVLYWNRVAEEAYHISRDVIIGRKIGDFFRRESVMLFQVMESGQAVYQVYHEPRPDMHVMINTVPIYDEQQQLAGAISIERNVSQYVKLNAELSRKPDIPFALDSTIPFKVEQLSTISLIGLTDIPLLLTGEEGVGKHAISEWIHSTSGRTGAFVTMNCASIPEGLLEAELFGYQGEEERLGKFDVAMDGTLLLKNIHTLPLTIQEKLAETLRTRSFHRVGGSTSIPLHCRLIATAPSNMYDVSESVIPSSEKFMGICSGLYYTFQQEEIPPLRDRKQDLTELSTYLLVEACQRLNKPVPSFSAEAVAALVSFDWPGNLPQLKNAMEHIALVVQTGHTVLSRDFPVYARLPLLHDMTEKDMPLNAHAEELERARIVDSLQRAGGNKAKAARMLSISRGALYYKLKQYGLE</sequence>
<dbReference type="PANTHER" id="PTHR32071">
    <property type="entry name" value="TRANSCRIPTIONAL REGULATORY PROTEIN"/>
    <property type="match status" value="1"/>
</dbReference>
<dbReference type="PRINTS" id="PR01590">
    <property type="entry name" value="HTHFIS"/>
</dbReference>
<evidence type="ECO:0000256" key="1">
    <source>
        <dbReference type="ARBA" id="ARBA00022741"/>
    </source>
</evidence>
<dbReference type="GO" id="GO:0043565">
    <property type="term" value="F:sequence-specific DNA binding"/>
    <property type="evidence" value="ECO:0007669"/>
    <property type="project" value="InterPro"/>
</dbReference>
<dbReference type="SUPFAM" id="SSF55785">
    <property type="entry name" value="PYP-like sensor domain (PAS domain)"/>
    <property type="match status" value="1"/>
</dbReference>